<dbReference type="STRING" id="486041.B0DB37"/>
<dbReference type="Gene3D" id="3.40.30.10">
    <property type="entry name" value="Glutaredoxin"/>
    <property type="match status" value="1"/>
</dbReference>
<dbReference type="EMBL" id="DS547102">
    <property type="protein sequence ID" value="EDR08318.1"/>
    <property type="molecule type" value="Genomic_DNA"/>
</dbReference>
<dbReference type="InterPro" id="IPR036249">
    <property type="entry name" value="Thioredoxin-like_sf"/>
</dbReference>
<evidence type="ECO:0000256" key="4">
    <source>
        <dbReference type="ARBA" id="ARBA00023274"/>
    </source>
</evidence>
<evidence type="ECO:0000313" key="6">
    <source>
        <dbReference type="EMBL" id="EDR08318.1"/>
    </source>
</evidence>
<dbReference type="HOGENOM" id="CLU_103441_1_0_1"/>
<protein>
    <submittedName>
        <fullName evidence="6">Predicted protein</fullName>
    </submittedName>
</protein>
<gene>
    <name evidence="6" type="ORF">LACBIDRAFT_327445</name>
</gene>
<dbReference type="OrthoDB" id="1696305at2759"/>
<keyword evidence="2" id="KW-0689">Ribosomal protein</keyword>
<dbReference type="InterPro" id="IPR040049">
    <property type="entry name" value="Ribosomal_mS25/mL61"/>
</dbReference>
<dbReference type="Pfam" id="PF05047">
    <property type="entry name" value="L51_S25_CI-B8"/>
    <property type="match status" value="1"/>
</dbReference>
<dbReference type="SUPFAM" id="SSF52833">
    <property type="entry name" value="Thioredoxin-like"/>
    <property type="match status" value="1"/>
</dbReference>
<proteinExistence type="predicted"/>
<keyword evidence="3" id="KW-0496">Mitochondrion</keyword>
<evidence type="ECO:0000256" key="2">
    <source>
        <dbReference type="ARBA" id="ARBA00022980"/>
    </source>
</evidence>
<comment type="subcellular location">
    <subcellularLocation>
        <location evidence="1">Mitochondrion</location>
    </subcellularLocation>
</comment>
<dbReference type="GO" id="GO:1990904">
    <property type="term" value="C:ribonucleoprotein complex"/>
    <property type="evidence" value="ECO:0007669"/>
    <property type="project" value="UniProtKB-KW"/>
</dbReference>
<dbReference type="GO" id="GO:0003735">
    <property type="term" value="F:structural constituent of ribosome"/>
    <property type="evidence" value="ECO:0007669"/>
    <property type="project" value="InterPro"/>
</dbReference>
<dbReference type="AlphaFoldDB" id="B0DB37"/>
<dbReference type="SMART" id="SM00916">
    <property type="entry name" value="L51_S25_CI-B8"/>
    <property type="match status" value="1"/>
</dbReference>
<evidence type="ECO:0000313" key="7">
    <source>
        <dbReference type="Proteomes" id="UP000001194"/>
    </source>
</evidence>
<dbReference type="KEGG" id="lbc:LACBIDRAFT_327445"/>
<dbReference type="GO" id="GO:0005840">
    <property type="term" value="C:ribosome"/>
    <property type="evidence" value="ECO:0007669"/>
    <property type="project" value="UniProtKB-KW"/>
</dbReference>
<keyword evidence="7" id="KW-1185">Reference proteome</keyword>
<keyword evidence="4" id="KW-0687">Ribonucleoprotein</keyword>
<dbReference type="GeneID" id="6076722"/>
<accession>B0DB37</accession>
<dbReference type="RefSeq" id="XP_001881388.1">
    <property type="nucleotide sequence ID" value="XM_001881353.1"/>
</dbReference>
<name>B0DB37_LACBS</name>
<reference evidence="6 7" key="1">
    <citation type="journal article" date="2008" name="Nature">
        <title>The genome of Laccaria bicolor provides insights into mycorrhizal symbiosis.</title>
        <authorList>
            <person name="Martin F."/>
            <person name="Aerts A."/>
            <person name="Ahren D."/>
            <person name="Brun A."/>
            <person name="Danchin E.G.J."/>
            <person name="Duchaussoy F."/>
            <person name="Gibon J."/>
            <person name="Kohler A."/>
            <person name="Lindquist E."/>
            <person name="Pereda V."/>
            <person name="Salamov A."/>
            <person name="Shapiro H.J."/>
            <person name="Wuyts J."/>
            <person name="Blaudez D."/>
            <person name="Buee M."/>
            <person name="Brokstein P."/>
            <person name="Canbaeck B."/>
            <person name="Cohen D."/>
            <person name="Courty P.E."/>
            <person name="Coutinho P.M."/>
            <person name="Delaruelle C."/>
            <person name="Detter J.C."/>
            <person name="Deveau A."/>
            <person name="DiFazio S."/>
            <person name="Duplessis S."/>
            <person name="Fraissinet-Tachet L."/>
            <person name="Lucic E."/>
            <person name="Frey-Klett P."/>
            <person name="Fourrey C."/>
            <person name="Feussner I."/>
            <person name="Gay G."/>
            <person name="Grimwood J."/>
            <person name="Hoegger P.J."/>
            <person name="Jain P."/>
            <person name="Kilaru S."/>
            <person name="Labbe J."/>
            <person name="Lin Y.C."/>
            <person name="Legue V."/>
            <person name="Le Tacon F."/>
            <person name="Marmeisse R."/>
            <person name="Melayah D."/>
            <person name="Montanini B."/>
            <person name="Muratet M."/>
            <person name="Nehls U."/>
            <person name="Niculita-Hirzel H."/>
            <person name="Oudot-Le Secq M.P."/>
            <person name="Peter M."/>
            <person name="Quesneville H."/>
            <person name="Rajashekar B."/>
            <person name="Reich M."/>
            <person name="Rouhier N."/>
            <person name="Schmutz J."/>
            <person name="Yin T."/>
            <person name="Chalot M."/>
            <person name="Henrissat B."/>
            <person name="Kuees U."/>
            <person name="Lucas S."/>
            <person name="Van de Peer Y."/>
            <person name="Podila G.K."/>
            <person name="Polle A."/>
            <person name="Pukkila P.J."/>
            <person name="Richardson P.M."/>
            <person name="Rouze P."/>
            <person name="Sanders I.R."/>
            <person name="Stajich J.E."/>
            <person name="Tunlid A."/>
            <person name="Tuskan G."/>
            <person name="Grigoriev I.V."/>
        </authorList>
    </citation>
    <scope>NUCLEOTIDE SEQUENCE [LARGE SCALE GENOMIC DNA]</scope>
    <source>
        <strain evidence="7">S238N-H82 / ATCC MYA-4686</strain>
    </source>
</reference>
<organism evidence="7">
    <name type="scientific">Laccaria bicolor (strain S238N-H82 / ATCC MYA-4686)</name>
    <name type="common">Bicoloured deceiver</name>
    <name type="synonym">Laccaria laccata var. bicolor</name>
    <dbReference type="NCBI Taxonomy" id="486041"/>
    <lineage>
        <taxon>Eukaryota</taxon>
        <taxon>Fungi</taxon>
        <taxon>Dikarya</taxon>
        <taxon>Basidiomycota</taxon>
        <taxon>Agaricomycotina</taxon>
        <taxon>Agaricomycetes</taxon>
        <taxon>Agaricomycetidae</taxon>
        <taxon>Agaricales</taxon>
        <taxon>Agaricineae</taxon>
        <taxon>Hydnangiaceae</taxon>
        <taxon>Laccaria</taxon>
    </lineage>
</organism>
<dbReference type="PANTHER" id="PTHR13274:SF2">
    <property type="entry name" value="SMALL RIBOSOMAL SUBUNIT PROTEIN MS25"/>
    <property type="match status" value="1"/>
</dbReference>
<feature type="domain" description="Ribosomal protein/NADH dehydrogenase" evidence="5">
    <location>
        <begin position="41"/>
        <end position="119"/>
    </location>
</feature>
<dbReference type="InParanoid" id="B0DB37"/>
<dbReference type="InterPro" id="IPR007741">
    <property type="entry name" value="Ribosomal_mL43/mS25/NADH_DH"/>
</dbReference>
<evidence type="ECO:0000256" key="3">
    <source>
        <dbReference type="ARBA" id="ARBA00023128"/>
    </source>
</evidence>
<dbReference type="PANTHER" id="PTHR13274">
    <property type="entry name" value="MITOCHONDRIAL RIBOSOMAL PROTEIN S25"/>
    <property type="match status" value="1"/>
</dbReference>
<sequence length="198" mass="21650">MSQARAAAAAGPSRLSTILAHLNASPKLTLSNLKSLRLTMAFRNDHFGARHFVKEHLPRIRYANPSLDIQVERVKKTQNEVWKPELELVFDNGRRQTINMHEKWSTAIVKEVMEAAGGDAWQTYKVEAEAAGREVVPGEAGEKSVLVSSGKTKGELLPGLDEFRKALRVKTSATATPSKANPSIPPEAISQVEVTASL</sequence>
<dbReference type="GO" id="GO:0005739">
    <property type="term" value="C:mitochondrion"/>
    <property type="evidence" value="ECO:0007669"/>
    <property type="project" value="UniProtKB-SubCell"/>
</dbReference>
<evidence type="ECO:0000259" key="5">
    <source>
        <dbReference type="SMART" id="SM00916"/>
    </source>
</evidence>
<evidence type="ECO:0000256" key="1">
    <source>
        <dbReference type="ARBA" id="ARBA00004173"/>
    </source>
</evidence>
<dbReference type="Proteomes" id="UP000001194">
    <property type="component" value="Unassembled WGS sequence"/>
</dbReference>